<feature type="transmembrane region" description="Helical" evidence="2">
    <location>
        <begin position="144"/>
        <end position="165"/>
    </location>
</feature>
<evidence type="ECO:0000313" key="4">
    <source>
        <dbReference type="EMBL" id="MCL6741492.1"/>
    </source>
</evidence>
<gene>
    <name evidence="4" type="ORF">LZ518_10145</name>
</gene>
<dbReference type="Proteomes" id="UP001165383">
    <property type="component" value="Unassembled WGS sequence"/>
</dbReference>
<protein>
    <recommendedName>
        <fullName evidence="6">LPXTG cell wall anchor domain-containing protein</fullName>
    </recommendedName>
</protein>
<keyword evidence="5" id="KW-1185">Reference proteome</keyword>
<feature type="chain" id="PRO_5045956079" description="LPXTG cell wall anchor domain-containing protein" evidence="3">
    <location>
        <begin position="20"/>
        <end position="313"/>
    </location>
</feature>
<evidence type="ECO:0008006" key="6">
    <source>
        <dbReference type="Google" id="ProtNLM"/>
    </source>
</evidence>
<feature type="compositionally biased region" description="Low complexity" evidence="1">
    <location>
        <begin position="41"/>
        <end position="90"/>
    </location>
</feature>
<feature type="signal peptide" evidence="3">
    <location>
        <begin position="1"/>
        <end position="19"/>
    </location>
</feature>
<evidence type="ECO:0000313" key="5">
    <source>
        <dbReference type="Proteomes" id="UP001165383"/>
    </source>
</evidence>
<name>A0ABT0SAX5_9SPHN</name>
<proteinExistence type="predicted"/>
<dbReference type="RefSeq" id="WP_249915873.1">
    <property type="nucleotide sequence ID" value="NZ_JAMGBB010000001.1"/>
</dbReference>
<feature type="compositionally biased region" description="Basic and acidic residues" evidence="1">
    <location>
        <begin position="268"/>
        <end position="291"/>
    </location>
</feature>
<reference evidence="4" key="1">
    <citation type="submission" date="2022-05" db="EMBL/GenBank/DDBJ databases">
        <authorList>
            <person name="Jo J.-H."/>
            <person name="Im W.-T."/>
        </authorList>
    </citation>
    <scope>NUCLEOTIDE SEQUENCE</scope>
    <source>
        <strain evidence="4">RB56-2</strain>
    </source>
</reference>
<keyword evidence="3" id="KW-0732">Signal</keyword>
<evidence type="ECO:0000256" key="1">
    <source>
        <dbReference type="SAM" id="MobiDB-lite"/>
    </source>
</evidence>
<feature type="region of interest" description="Disordered" evidence="1">
    <location>
        <begin position="21"/>
        <end position="103"/>
    </location>
</feature>
<accession>A0ABT0SAX5</accession>
<feature type="compositionally biased region" description="Pro residues" evidence="1">
    <location>
        <begin position="28"/>
        <end position="40"/>
    </location>
</feature>
<keyword evidence="2" id="KW-0472">Membrane</keyword>
<organism evidence="4 5">
    <name type="scientific">Sphingomonas brevis</name>
    <dbReference type="NCBI Taxonomy" id="2908206"/>
    <lineage>
        <taxon>Bacteria</taxon>
        <taxon>Pseudomonadati</taxon>
        <taxon>Pseudomonadota</taxon>
        <taxon>Alphaproteobacteria</taxon>
        <taxon>Sphingomonadales</taxon>
        <taxon>Sphingomonadaceae</taxon>
        <taxon>Sphingomonas</taxon>
    </lineage>
</organism>
<sequence length="313" mass="32639">MAMTAIAAVFALSSTPLLAQEATSPLPVSDPAPTSTPPAADPLAAEPAPAEPTATETTAAPAMPKAATAAKRTTRTATRTVTRTATRSAPAAPPAEPAAPAAAPAPADALVAVPVAPGPMPVAQPEAVPADESQSGFAELDPDAALPIAGAGALGLILLGGAAAVRRRKRRKQEQADEAAKWTFIQSHAEEDQPQQVEKPAFAWAETPRHDPVPGKTPIAGAPTTRLPEGFDLSRFGPHVQAAYRGPTTDNPSLSLRHRLRRASFLDQQERRAMETAPAKPRDIPAKGNWESRSDADFMFRRVARPAGTAMQN</sequence>
<dbReference type="EMBL" id="JAMGBB010000001">
    <property type="protein sequence ID" value="MCL6741492.1"/>
    <property type="molecule type" value="Genomic_DNA"/>
</dbReference>
<keyword evidence="2" id="KW-0812">Transmembrane</keyword>
<keyword evidence="2" id="KW-1133">Transmembrane helix</keyword>
<evidence type="ECO:0000256" key="2">
    <source>
        <dbReference type="SAM" id="Phobius"/>
    </source>
</evidence>
<comment type="caution">
    <text evidence="4">The sequence shown here is derived from an EMBL/GenBank/DDBJ whole genome shotgun (WGS) entry which is preliminary data.</text>
</comment>
<evidence type="ECO:0000256" key="3">
    <source>
        <dbReference type="SAM" id="SignalP"/>
    </source>
</evidence>
<feature type="region of interest" description="Disordered" evidence="1">
    <location>
        <begin position="267"/>
        <end position="291"/>
    </location>
</feature>